<accession>A0A1I0Z630</accession>
<gene>
    <name evidence="1" type="ORF">SAMN04488528_101781</name>
</gene>
<dbReference type="STRING" id="84698.SAMN04488528_101781"/>
<dbReference type="EMBL" id="FOKI01000017">
    <property type="protein sequence ID" value="SFB20817.1"/>
    <property type="molecule type" value="Genomic_DNA"/>
</dbReference>
<protein>
    <recommendedName>
        <fullName evidence="3">DUF4004 domain-containing protein</fullName>
    </recommendedName>
</protein>
<keyword evidence="2" id="KW-1185">Reference proteome</keyword>
<organism evidence="1 2">
    <name type="scientific">Clostridium frigidicarnis</name>
    <dbReference type="NCBI Taxonomy" id="84698"/>
    <lineage>
        <taxon>Bacteria</taxon>
        <taxon>Bacillati</taxon>
        <taxon>Bacillota</taxon>
        <taxon>Clostridia</taxon>
        <taxon>Eubacteriales</taxon>
        <taxon>Clostridiaceae</taxon>
        <taxon>Clostridium</taxon>
    </lineage>
</organism>
<reference evidence="1 2" key="1">
    <citation type="submission" date="2016-10" db="EMBL/GenBank/DDBJ databases">
        <authorList>
            <person name="de Groot N.N."/>
        </authorList>
    </citation>
    <scope>NUCLEOTIDE SEQUENCE [LARGE SCALE GENOMIC DNA]</scope>
    <source>
        <strain evidence="1 2">DSM 12271</strain>
    </source>
</reference>
<sequence>MDELISKKDLLDLTEISYGQLYRWKRKNIIPEEWFIKKASYTGQETYFPKDKILERIDKIKEMKDKLSLDELADMFSAKPANINISKEDLMERGILSQRTINMYEEVCGCLDKFDFDNILIPYILEALLKSGEITFDEGKSLILMLKTLKPKQYDCKVILIRKFGVGFWLAGEIDGEFMVDEDCKIVIQTFINKFVEQLKLKIEG</sequence>
<dbReference type="OrthoDB" id="1648298at2"/>
<evidence type="ECO:0000313" key="1">
    <source>
        <dbReference type="EMBL" id="SFB20817.1"/>
    </source>
</evidence>
<evidence type="ECO:0008006" key="3">
    <source>
        <dbReference type="Google" id="ProtNLM"/>
    </source>
</evidence>
<dbReference type="AlphaFoldDB" id="A0A1I0Z630"/>
<evidence type="ECO:0000313" key="2">
    <source>
        <dbReference type="Proteomes" id="UP000198619"/>
    </source>
</evidence>
<proteinExistence type="predicted"/>
<dbReference type="Proteomes" id="UP000198619">
    <property type="component" value="Unassembled WGS sequence"/>
</dbReference>
<dbReference type="Pfam" id="PF13171">
    <property type="entry name" value="DUF4004"/>
    <property type="match status" value="1"/>
</dbReference>
<dbReference type="InterPro" id="IPR025063">
    <property type="entry name" value="DUF4004"/>
</dbReference>
<dbReference type="RefSeq" id="WP_090041621.1">
    <property type="nucleotide sequence ID" value="NZ_FOKI01000017.1"/>
</dbReference>
<name>A0A1I0Z630_9CLOT</name>